<sequence>MTEIALNSDQFKEVLKATILELFHENREEFSQLLSEIIEDIAMEQAIQEGEATESVSRDDIFKILES</sequence>
<proteinExistence type="predicted"/>
<accession>A0A1E5QHD1</accession>
<dbReference type="STRING" id="1781255.BH720_16790"/>
<reference evidence="1" key="1">
    <citation type="submission" date="2016-09" db="EMBL/GenBank/DDBJ databases">
        <title>Draft genome of thermotolerant cyanobacterium Desertifilum sp. strain IPPAS B-1220.</title>
        <authorList>
            <person name="Sinetova M.A."/>
            <person name="Bolakhan K."/>
            <person name="Zayadan B.K."/>
            <person name="Mironov K.S."/>
            <person name="Ustinova V."/>
            <person name="Kupriyanova E.V."/>
            <person name="Sidorov R.A."/>
            <person name="Skrypnik A.N."/>
            <person name="Gogoleva N.E."/>
            <person name="Gogolev Y.V."/>
            <person name="Los D.A."/>
        </authorList>
    </citation>
    <scope>NUCLEOTIDE SEQUENCE [LARGE SCALE GENOMIC DNA]</scope>
    <source>
        <strain evidence="1">IPPAS B-1220</strain>
    </source>
</reference>
<name>A0A1E5QHD1_9CYAN</name>
<dbReference type="RefSeq" id="WP_069968375.1">
    <property type="nucleotide sequence ID" value="NZ_CM124774.1"/>
</dbReference>
<dbReference type="OrthoDB" id="516820at2"/>
<organism evidence="1">
    <name type="scientific">Desertifilum tharense IPPAS B-1220</name>
    <dbReference type="NCBI Taxonomy" id="1781255"/>
    <lineage>
        <taxon>Bacteria</taxon>
        <taxon>Bacillati</taxon>
        <taxon>Cyanobacteriota</taxon>
        <taxon>Cyanophyceae</taxon>
        <taxon>Desertifilales</taxon>
        <taxon>Desertifilaceae</taxon>
        <taxon>Desertifilum</taxon>
    </lineage>
</organism>
<dbReference type="InterPro" id="IPR057930">
    <property type="entry name" value="Antitoxin_put"/>
</dbReference>
<dbReference type="AlphaFoldDB" id="A0A1E5QHD1"/>
<comment type="caution">
    <text evidence="1">The sequence shown here is derived from an EMBL/GenBank/DDBJ whole genome shotgun (WGS) entry which is preliminary data.</text>
</comment>
<dbReference type="EMBL" id="MJGC01000075">
    <property type="protein sequence ID" value="OEJ74011.1"/>
    <property type="molecule type" value="Genomic_DNA"/>
</dbReference>
<evidence type="ECO:0000313" key="1">
    <source>
        <dbReference type="EMBL" id="OEJ74011.1"/>
    </source>
</evidence>
<protein>
    <submittedName>
        <fullName evidence="1">Uncharacterized protein</fullName>
    </submittedName>
</protein>
<gene>
    <name evidence="1" type="ORF">BH720_16790</name>
</gene>
<dbReference type="Pfam" id="PF25734">
    <property type="entry name" value="RelB_like_antitoxin"/>
    <property type="match status" value="1"/>
</dbReference>